<protein>
    <submittedName>
        <fullName evidence="14">Pyrolysin</fullName>
    </submittedName>
</protein>
<dbReference type="PROSITE" id="PS00136">
    <property type="entry name" value="SUBTILASE_ASP"/>
    <property type="match status" value="1"/>
</dbReference>
<dbReference type="InterPro" id="IPR023827">
    <property type="entry name" value="Peptidase_S8_Asp-AS"/>
</dbReference>
<keyword evidence="2" id="KW-0134">Cell wall</keyword>
<dbReference type="Gene3D" id="3.50.30.30">
    <property type="match status" value="1"/>
</dbReference>
<dbReference type="InterPro" id="IPR000209">
    <property type="entry name" value="Peptidase_S8/S53_dom"/>
</dbReference>
<evidence type="ECO:0000256" key="8">
    <source>
        <dbReference type="PIRSR" id="PIRSR615500-1"/>
    </source>
</evidence>
<dbReference type="InterPro" id="IPR046450">
    <property type="entry name" value="PA_dom_sf"/>
</dbReference>
<dbReference type="PROSITE" id="PS00138">
    <property type="entry name" value="SUBTILASE_SER"/>
    <property type="match status" value="1"/>
</dbReference>
<dbReference type="InterPro" id="IPR015500">
    <property type="entry name" value="Peptidase_S8_subtilisin-rel"/>
</dbReference>
<dbReference type="SUPFAM" id="SSF52743">
    <property type="entry name" value="Subtilisin-like"/>
    <property type="match status" value="1"/>
</dbReference>
<feature type="active site" description="Charge relay system" evidence="8 9">
    <location>
        <position position="219"/>
    </location>
</feature>
<evidence type="ECO:0000256" key="9">
    <source>
        <dbReference type="PROSITE-ProRule" id="PRU01240"/>
    </source>
</evidence>
<evidence type="ECO:0000256" key="4">
    <source>
        <dbReference type="ARBA" id="ARBA00022670"/>
    </source>
</evidence>
<dbReference type="InterPro" id="IPR003137">
    <property type="entry name" value="PA_domain"/>
</dbReference>
<dbReference type="Gene3D" id="3.40.50.200">
    <property type="entry name" value="Peptidase S8/S53 domain"/>
    <property type="match status" value="2"/>
</dbReference>
<keyword evidence="15" id="KW-1185">Reference proteome</keyword>
<dbReference type="SUPFAM" id="SSF52025">
    <property type="entry name" value="PA domain"/>
    <property type="match status" value="1"/>
</dbReference>
<dbReference type="GO" id="GO:0006508">
    <property type="term" value="P:proteolysis"/>
    <property type="evidence" value="ECO:0007669"/>
    <property type="project" value="UniProtKB-KW"/>
</dbReference>
<dbReference type="EMBL" id="QPFP01000356">
    <property type="protein sequence ID" value="TEB15431.1"/>
    <property type="molecule type" value="Genomic_DNA"/>
</dbReference>
<dbReference type="Pfam" id="PF06280">
    <property type="entry name" value="fn3_5"/>
    <property type="match status" value="1"/>
</dbReference>
<name>A0A4Y7S2V7_COPMI</name>
<keyword evidence="6 9" id="KW-0378">Hydrolase</keyword>
<evidence type="ECO:0000313" key="15">
    <source>
        <dbReference type="Proteomes" id="UP000298030"/>
    </source>
</evidence>
<dbReference type="CDD" id="cd07489">
    <property type="entry name" value="Peptidases_S8_5"/>
    <property type="match status" value="1"/>
</dbReference>
<evidence type="ECO:0000259" key="11">
    <source>
        <dbReference type="Pfam" id="PF00082"/>
    </source>
</evidence>
<evidence type="ECO:0000256" key="5">
    <source>
        <dbReference type="ARBA" id="ARBA00022729"/>
    </source>
</evidence>
<comment type="caution">
    <text evidence="14">The sequence shown here is derived from an EMBL/GenBank/DDBJ whole genome shotgun (WGS) entry which is preliminary data.</text>
</comment>
<evidence type="ECO:0000256" key="6">
    <source>
        <dbReference type="ARBA" id="ARBA00022801"/>
    </source>
</evidence>
<dbReference type="PANTHER" id="PTHR43806">
    <property type="entry name" value="PEPTIDASE S8"/>
    <property type="match status" value="1"/>
</dbReference>
<evidence type="ECO:0000256" key="1">
    <source>
        <dbReference type="ARBA" id="ARBA00011073"/>
    </source>
</evidence>
<dbReference type="PROSITE" id="PS00137">
    <property type="entry name" value="SUBTILASE_HIS"/>
    <property type="match status" value="1"/>
</dbReference>
<keyword evidence="5" id="KW-0732">Signal</keyword>
<dbReference type="InterPro" id="IPR022398">
    <property type="entry name" value="Peptidase_S8_His-AS"/>
</dbReference>
<keyword evidence="7 9" id="KW-0720">Serine protease</keyword>
<dbReference type="GO" id="GO:0016020">
    <property type="term" value="C:membrane"/>
    <property type="evidence" value="ECO:0007669"/>
    <property type="project" value="InterPro"/>
</dbReference>
<dbReference type="CDD" id="cd02124">
    <property type="entry name" value="PA_PoS1_like"/>
    <property type="match status" value="1"/>
</dbReference>
<dbReference type="PANTHER" id="PTHR43806:SF66">
    <property type="entry name" value="SERIN ENDOPEPTIDASE"/>
    <property type="match status" value="1"/>
</dbReference>
<dbReference type="GO" id="GO:0005615">
    <property type="term" value="C:extracellular space"/>
    <property type="evidence" value="ECO:0007669"/>
    <property type="project" value="TreeGrafter"/>
</dbReference>
<evidence type="ECO:0000256" key="2">
    <source>
        <dbReference type="ARBA" id="ARBA00022512"/>
    </source>
</evidence>
<dbReference type="Pfam" id="PF00082">
    <property type="entry name" value="Peptidase_S8"/>
    <property type="match status" value="1"/>
</dbReference>
<organism evidence="14 15">
    <name type="scientific">Coprinellus micaceus</name>
    <name type="common">Glistening ink-cap mushroom</name>
    <name type="synonym">Coprinus micaceus</name>
    <dbReference type="NCBI Taxonomy" id="71717"/>
    <lineage>
        <taxon>Eukaryota</taxon>
        <taxon>Fungi</taxon>
        <taxon>Dikarya</taxon>
        <taxon>Basidiomycota</taxon>
        <taxon>Agaricomycotina</taxon>
        <taxon>Agaricomycetes</taxon>
        <taxon>Agaricomycetidae</taxon>
        <taxon>Agaricales</taxon>
        <taxon>Agaricineae</taxon>
        <taxon>Psathyrellaceae</taxon>
        <taxon>Coprinellus</taxon>
    </lineage>
</organism>
<feature type="domain" description="C5a peptidase/Subtilisin-like protease SBT2-like Fn3-like" evidence="13">
    <location>
        <begin position="608"/>
        <end position="713"/>
    </location>
</feature>
<dbReference type="PRINTS" id="PR00723">
    <property type="entry name" value="SUBTILISIN"/>
</dbReference>
<evidence type="ECO:0000256" key="10">
    <source>
        <dbReference type="RuleBase" id="RU003355"/>
    </source>
</evidence>
<dbReference type="AlphaFoldDB" id="A0A4Y7S2V7"/>
<dbReference type="GO" id="GO:0004252">
    <property type="term" value="F:serine-type endopeptidase activity"/>
    <property type="evidence" value="ECO:0007669"/>
    <property type="project" value="UniProtKB-UniRule"/>
</dbReference>
<evidence type="ECO:0000313" key="14">
    <source>
        <dbReference type="EMBL" id="TEB15431.1"/>
    </source>
</evidence>
<dbReference type="Proteomes" id="UP000298030">
    <property type="component" value="Unassembled WGS sequence"/>
</dbReference>
<accession>A0A4Y7S2V7</accession>
<dbReference type="InterPro" id="IPR023828">
    <property type="entry name" value="Peptidase_S8_Ser-AS"/>
</dbReference>
<dbReference type="Pfam" id="PF02225">
    <property type="entry name" value="PA"/>
    <property type="match status" value="1"/>
</dbReference>
<feature type="domain" description="PA" evidence="12">
    <location>
        <begin position="384"/>
        <end position="453"/>
    </location>
</feature>
<comment type="similarity">
    <text evidence="1 9 10">Belongs to the peptidase S8 family.</text>
</comment>
<evidence type="ECO:0000259" key="12">
    <source>
        <dbReference type="Pfam" id="PF02225"/>
    </source>
</evidence>
<dbReference type="OrthoDB" id="206201at2759"/>
<keyword evidence="3" id="KW-0964">Secreted</keyword>
<dbReference type="PROSITE" id="PS51892">
    <property type="entry name" value="SUBTILASE"/>
    <property type="match status" value="1"/>
</dbReference>
<dbReference type="InterPro" id="IPR036852">
    <property type="entry name" value="Peptidase_S8/S53_dom_sf"/>
</dbReference>
<feature type="domain" description="Peptidase S8/S53" evidence="11">
    <location>
        <begin position="160"/>
        <end position="580"/>
    </location>
</feature>
<proteinExistence type="inferred from homology"/>
<feature type="active site" description="Charge relay system" evidence="8 9">
    <location>
        <position position="169"/>
    </location>
</feature>
<keyword evidence="4 9" id="KW-0645">Protease</keyword>
<evidence type="ECO:0000256" key="7">
    <source>
        <dbReference type="ARBA" id="ARBA00022825"/>
    </source>
</evidence>
<dbReference type="InterPro" id="IPR050131">
    <property type="entry name" value="Peptidase_S8_subtilisin-like"/>
</dbReference>
<evidence type="ECO:0000256" key="3">
    <source>
        <dbReference type="ARBA" id="ARBA00022525"/>
    </source>
</evidence>
<feature type="active site" description="Charge relay system" evidence="8 9">
    <location>
        <position position="530"/>
    </location>
</feature>
<dbReference type="InterPro" id="IPR010435">
    <property type="entry name" value="C5a/SBT2-like_Fn3"/>
</dbReference>
<sequence>MKPFIYYSVVYSLLGASAVLAAIPLSSIQRVSNAPTVPNKFIVEVDTTANIPNKRAYARTLDAVYDSIKARDVQFDVNKEYEASGVFVGASLTISSTPDAVALEAIPGVKAIYPVTLFKAPAPVEKHVVSGPGDAKAIPSIFSTHVATGVDKVHAKGFFGKGIKIGILDTGIDYTHPLLGGAIGAGKKILGGYDFVGDAYTGANEPIPDNDPLDQCQGHGTHVAGIIAADPNNPYNITGVAYESSLYAYRIFGCDGSVSDDIIVDALLKGVEDGNDILTLSLGGADGWTSSVSSVVASRIAKSGKIVTIAAGNDGSDGSWYTSSPGNGIDVISVGSVENTVIPVQQALVHGVEHAPIPYYTFPALPIDGEWPIYVLTPNDLTIPNDACNPLPDSTPDLSEYLVIVRRGTCPFVTKVANIQAKGAQRALFYDNGNGPLGLSLDFPASLISAEDGLFLVEQFKANAPIKLSFPQGGEIVNIQSPTGGLMSTFSTYGPTNDFYFKPSISAPGGNILSLLPVPLGSLAVMSGTSMATPFAAGSAALLLEVKGKTAATARAARTLFETTAVSVRSARDELSLPQTLTQQGSGLINVYDALFATTSVSTGQLILNDTANYKALHTFTVKNNGKTAKSYTLSHQAAGTALTIQENSIFPSHGPVPLVQNAANVIITPSKFTLRPGQSLPVVALFTPPRGLDTTRYPVYSGFIHIAGPGENFHVSYLGLAASLKTKQVVDNTDVFFGEKIPTIVDSTGNAQAAPTNYTFAGEDYPTFLFRLAFGSRVVRLDVVQPDIKVEAGLNNRGLFDGHWFTFPHLVKSGSFARVKVVGPVAEWNSVSRNNEDFSADGNGVNVVAMDAPTFANGTTIPNGSYRLLFRALKVTGNRTKQEDYETWLSPIVGIFA</sequence>
<dbReference type="STRING" id="71717.A0A4Y7S2V7"/>
<gene>
    <name evidence="14" type="ORF">FA13DRAFT_837340</name>
</gene>
<dbReference type="InterPro" id="IPR034187">
    <property type="entry name" value="Peptidases_S8_5"/>
</dbReference>
<reference evidence="14 15" key="1">
    <citation type="journal article" date="2019" name="Nat. Ecol. Evol.">
        <title>Megaphylogeny resolves global patterns of mushroom evolution.</title>
        <authorList>
            <person name="Varga T."/>
            <person name="Krizsan K."/>
            <person name="Foldi C."/>
            <person name="Dima B."/>
            <person name="Sanchez-Garcia M."/>
            <person name="Sanchez-Ramirez S."/>
            <person name="Szollosi G.J."/>
            <person name="Szarkandi J.G."/>
            <person name="Papp V."/>
            <person name="Albert L."/>
            <person name="Andreopoulos W."/>
            <person name="Angelini C."/>
            <person name="Antonin V."/>
            <person name="Barry K.W."/>
            <person name="Bougher N.L."/>
            <person name="Buchanan P."/>
            <person name="Buyck B."/>
            <person name="Bense V."/>
            <person name="Catcheside P."/>
            <person name="Chovatia M."/>
            <person name="Cooper J."/>
            <person name="Damon W."/>
            <person name="Desjardin D."/>
            <person name="Finy P."/>
            <person name="Geml J."/>
            <person name="Haridas S."/>
            <person name="Hughes K."/>
            <person name="Justo A."/>
            <person name="Karasinski D."/>
            <person name="Kautmanova I."/>
            <person name="Kiss B."/>
            <person name="Kocsube S."/>
            <person name="Kotiranta H."/>
            <person name="LaButti K.M."/>
            <person name="Lechner B.E."/>
            <person name="Liimatainen K."/>
            <person name="Lipzen A."/>
            <person name="Lukacs Z."/>
            <person name="Mihaltcheva S."/>
            <person name="Morgado L.N."/>
            <person name="Niskanen T."/>
            <person name="Noordeloos M.E."/>
            <person name="Ohm R.A."/>
            <person name="Ortiz-Santana B."/>
            <person name="Ovrebo C."/>
            <person name="Racz N."/>
            <person name="Riley R."/>
            <person name="Savchenko A."/>
            <person name="Shiryaev A."/>
            <person name="Soop K."/>
            <person name="Spirin V."/>
            <person name="Szebenyi C."/>
            <person name="Tomsovsky M."/>
            <person name="Tulloss R.E."/>
            <person name="Uehling J."/>
            <person name="Grigoriev I.V."/>
            <person name="Vagvolgyi C."/>
            <person name="Papp T."/>
            <person name="Martin F.M."/>
            <person name="Miettinen O."/>
            <person name="Hibbett D.S."/>
            <person name="Nagy L.G."/>
        </authorList>
    </citation>
    <scope>NUCLEOTIDE SEQUENCE [LARGE SCALE GENOMIC DNA]</scope>
    <source>
        <strain evidence="14 15">FP101781</strain>
    </source>
</reference>
<evidence type="ECO:0000259" key="13">
    <source>
        <dbReference type="Pfam" id="PF06280"/>
    </source>
</evidence>